<accession>A0ABZ2Z2C5</accession>
<evidence type="ECO:0000259" key="1">
    <source>
        <dbReference type="Pfam" id="PF01182"/>
    </source>
</evidence>
<evidence type="ECO:0000313" key="2">
    <source>
        <dbReference type="EMBL" id="WZN44704.1"/>
    </source>
</evidence>
<dbReference type="Gene3D" id="3.40.50.1360">
    <property type="match status" value="1"/>
</dbReference>
<protein>
    <submittedName>
        <fullName evidence="2">6-phosphogluconolactonase</fullName>
        <ecNumber evidence="2">3.1.1.31</ecNumber>
    </submittedName>
</protein>
<dbReference type="Proteomes" id="UP001449657">
    <property type="component" value="Chromosome"/>
</dbReference>
<dbReference type="Pfam" id="PF01182">
    <property type="entry name" value="Glucosamine_iso"/>
    <property type="match status" value="1"/>
</dbReference>
<gene>
    <name evidence="2" type="ORF">WJU22_17555</name>
</gene>
<evidence type="ECO:0000313" key="3">
    <source>
        <dbReference type="Proteomes" id="UP001449657"/>
    </source>
</evidence>
<sequence>MHTYQRINVHQFEDRRRMGAAAAAAVAERIHSLLHSKPHISMIFAAAPSQQEFLESLRTDTSIPWHRINAFHMDEYIGLREDAPQGFGNFLRERLFGLVPFRTVHYLDGQTKDTQAECERYAGLLNGGTDIVCMGVGENTHIAFNDPHAADFNDPKLVKVVDLDDACRQQQVNDGCFASLQDVPTHALTLTVPALYRGTWIYCMVPGAAKAEAVRHTLRSPVSPQHPSTILREHPRAALFIDNDSAALL</sequence>
<proteinExistence type="predicted"/>
<dbReference type="PANTHER" id="PTHR11280:SF6">
    <property type="entry name" value="GLUCOSAMINE-6-PHOSPHATE ISOMERASE NAGB"/>
    <property type="match status" value="1"/>
</dbReference>
<name>A0ABZ2Z2C5_9BACT</name>
<dbReference type="InterPro" id="IPR006148">
    <property type="entry name" value="Glc/Gal-6P_isomerase"/>
</dbReference>
<dbReference type="CDD" id="cd01399">
    <property type="entry name" value="GlcN6P_deaminase"/>
    <property type="match status" value="1"/>
</dbReference>
<organism evidence="2 3">
    <name type="scientific">Chitinophaga caseinilytica</name>
    <dbReference type="NCBI Taxonomy" id="2267521"/>
    <lineage>
        <taxon>Bacteria</taxon>
        <taxon>Pseudomonadati</taxon>
        <taxon>Bacteroidota</taxon>
        <taxon>Chitinophagia</taxon>
        <taxon>Chitinophagales</taxon>
        <taxon>Chitinophagaceae</taxon>
        <taxon>Chitinophaga</taxon>
    </lineage>
</organism>
<keyword evidence="2" id="KW-0378">Hydrolase</keyword>
<dbReference type="EMBL" id="CP150096">
    <property type="protein sequence ID" value="WZN44704.1"/>
    <property type="molecule type" value="Genomic_DNA"/>
</dbReference>
<dbReference type="EC" id="3.1.1.31" evidence="2"/>
<dbReference type="InterPro" id="IPR037171">
    <property type="entry name" value="NagB/RpiA_transferase-like"/>
</dbReference>
<keyword evidence="3" id="KW-1185">Reference proteome</keyword>
<dbReference type="RefSeq" id="WP_341839472.1">
    <property type="nucleotide sequence ID" value="NZ_CP149792.1"/>
</dbReference>
<dbReference type="InterPro" id="IPR004547">
    <property type="entry name" value="Glucosamine6P_isomerase"/>
</dbReference>
<dbReference type="PANTHER" id="PTHR11280">
    <property type="entry name" value="GLUCOSAMINE-6-PHOSPHATE ISOMERASE"/>
    <property type="match status" value="1"/>
</dbReference>
<feature type="domain" description="Glucosamine/galactosamine-6-phosphate isomerase" evidence="1">
    <location>
        <begin position="14"/>
        <end position="232"/>
    </location>
</feature>
<dbReference type="SUPFAM" id="SSF100950">
    <property type="entry name" value="NagB/RpiA/CoA transferase-like"/>
    <property type="match status" value="1"/>
</dbReference>
<dbReference type="GO" id="GO:0017057">
    <property type="term" value="F:6-phosphogluconolactonase activity"/>
    <property type="evidence" value="ECO:0007669"/>
    <property type="project" value="UniProtKB-EC"/>
</dbReference>
<reference evidence="2 3" key="1">
    <citation type="submission" date="2024-03" db="EMBL/GenBank/DDBJ databases">
        <title>Chitinophaga caseinilytica sp. nov., a casein hydrolysing bacterium isolated from forest soil.</title>
        <authorList>
            <person name="Lee D.S."/>
            <person name="Han D.M."/>
            <person name="Baek J.H."/>
            <person name="Choi D.G."/>
            <person name="Jeon J.H."/>
            <person name="Jeon C.O."/>
        </authorList>
    </citation>
    <scope>NUCLEOTIDE SEQUENCE [LARGE SCALE GENOMIC DNA]</scope>
    <source>
        <strain evidence="2 3">KACC 19118</strain>
    </source>
</reference>